<keyword evidence="4" id="KW-1185">Reference proteome</keyword>
<accession>T1FLU4</accession>
<dbReference type="KEGG" id="hro:HELRODRAFT_184714"/>
<feature type="compositionally biased region" description="Polar residues" evidence="1">
    <location>
        <begin position="282"/>
        <end position="294"/>
    </location>
</feature>
<protein>
    <submittedName>
        <fullName evidence="2 3">Uncharacterized protein</fullName>
    </submittedName>
</protein>
<gene>
    <name evidence="3" type="primary">20209793</name>
    <name evidence="2" type="ORF">HELRODRAFT_184714</name>
</gene>
<dbReference type="EnsemblMetazoa" id="HelroT184714">
    <property type="protein sequence ID" value="HelroP184714"/>
    <property type="gene ID" value="HelroG184714"/>
</dbReference>
<evidence type="ECO:0000313" key="4">
    <source>
        <dbReference type="Proteomes" id="UP000015101"/>
    </source>
</evidence>
<evidence type="ECO:0000313" key="2">
    <source>
        <dbReference type="EMBL" id="ESO04131.1"/>
    </source>
</evidence>
<dbReference type="HOGENOM" id="CLU_824585_0_0_1"/>
<dbReference type="InParanoid" id="T1FLU4"/>
<dbReference type="GeneID" id="20209793"/>
<organism evidence="3 4">
    <name type="scientific">Helobdella robusta</name>
    <name type="common">Californian leech</name>
    <dbReference type="NCBI Taxonomy" id="6412"/>
    <lineage>
        <taxon>Eukaryota</taxon>
        <taxon>Metazoa</taxon>
        <taxon>Spiralia</taxon>
        <taxon>Lophotrochozoa</taxon>
        <taxon>Annelida</taxon>
        <taxon>Clitellata</taxon>
        <taxon>Hirudinea</taxon>
        <taxon>Rhynchobdellida</taxon>
        <taxon>Glossiphoniidae</taxon>
        <taxon>Helobdella</taxon>
    </lineage>
</organism>
<reference evidence="4" key="1">
    <citation type="submission" date="2012-12" db="EMBL/GenBank/DDBJ databases">
        <authorList>
            <person name="Hellsten U."/>
            <person name="Grimwood J."/>
            <person name="Chapman J.A."/>
            <person name="Shapiro H."/>
            <person name="Aerts A."/>
            <person name="Otillar R.P."/>
            <person name="Terry A.Y."/>
            <person name="Boore J.L."/>
            <person name="Simakov O."/>
            <person name="Marletaz F."/>
            <person name="Cho S.-J."/>
            <person name="Edsinger-Gonzales E."/>
            <person name="Havlak P."/>
            <person name="Kuo D.-H."/>
            <person name="Larsson T."/>
            <person name="Lv J."/>
            <person name="Arendt D."/>
            <person name="Savage R."/>
            <person name="Osoegawa K."/>
            <person name="de Jong P."/>
            <person name="Lindberg D.R."/>
            <person name="Seaver E.C."/>
            <person name="Weisblat D.A."/>
            <person name="Putnam N.H."/>
            <person name="Grigoriev I.V."/>
            <person name="Rokhsar D.S."/>
        </authorList>
    </citation>
    <scope>NUCLEOTIDE SEQUENCE</scope>
</reference>
<dbReference type="CTD" id="20209793"/>
<reference evidence="3" key="3">
    <citation type="submission" date="2015-06" db="UniProtKB">
        <authorList>
            <consortium name="EnsemblMetazoa"/>
        </authorList>
    </citation>
    <scope>IDENTIFICATION</scope>
</reference>
<dbReference type="AlphaFoldDB" id="T1FLU4"/>
<sequence length="337" mass="39463">MEAALNYIQSTKSKKFKDMNDGKNKNNDDDDFYDAWGLLKQVELKDKFIKNLNEKLQETETKLKALNQKFKIRGKEFDEYMMNHKTDLYNQLKQNRSSQLDSMRSEKRLADEEKQLETMTKEAYEKIASMESKDSIEDLEGVFVEFPNGSDEGMKTLLEIKPTEKLKSLIDFLLKGNEQKVQLQKSLTDLKNERAKILELMSKKLGITFDQKDLHNVDFEELFENFARDVDKETEEKNEMKENLNLIREKLSKALEDNRVIKEKAMKLEDNLKMKETERNLRNQSAKEGNSTPVNNKSASKNKKVRFCNLKTTQIYPFMEKDFELVSANKPAANNFN</sequence>
<name>T1FLU4_HELRO</name>
<dbReference type="EMBL" id="AMQM01011571">
    <property type="status" value="NOT_ANNOTATED_CDS"/>
    <property type="molecule type" value="Genomic_DNA"/>
</dbReference>
<proteinExistence type="predicted"/>
<evidence type="ECO:0000256" key="1">
    <source>
        <dbReference type="SAM" id="MobiDB-lite"/>
    </source>
</evidence>
<evidence type="ECO:0000313" key="3">
    <source>
        <dbReference type="EnsemblMetazoa" id="HelroP184714"/>
    </source>
</evidence>
<dbReference type="Proteomes" id="UP000015101">
    <property type="component" value="Unassembled WGS sequence"/>
</dbReference>
<dbReference type="RefSeq" id="XP_009017771.1">
    <property type="nucleotide sequence ID" value="XM_009019523.1"/>
</dbReference>
<dbReference type="EMBL" id="KB096535">
    <property type="protein sequence ID" value="ESO04131.1"/>
    <property type="molecule type" value="Genomic_DNA"/>
</dbReference>
<feature type="region of interest" description="Disordered" evidence="1">
    <location>
        <begin position="273"/>
        <end position="301"/>
    </location>
</feature>
<reference evidence="2 4" key="2">
    <citation type="journal article" date="2013" name="Nature">
        <title>Insights into bilaterian evolution from three spiralian genomes.</title>
        <authorList>
            <person name="Simakov O."/>
            <person name="Marletaz F."/>
            <person name="Cho S.J."/>
            <person name="Edsinger-Gonzales E."/>
            <person name="Havlak P."/>
            <person name="Hellsten U."/>
            <person name="Kuo D.H."/>
            <person name="Larsson T."/>
            <person name="Lv J."/>
            <person name="Arendt D."/>
            <person name="Savage R."/>
            <person name="Osoegawa K."/>
            <person name="de Jong P."/>
            <person name="Grimwood J."/>
            <person name="Chapman J.A."/>
            <person name="Shapiro H."/>
            <person name="Aerts A."/>
            <person name="Otillar R.P."/>
            <person name="Terry A.Y."/>
            <person name="Boore J.L."/>
            <person name="Grigoriev I.V."/>
            <person name="Lindberg D.R."/>
            <person name="Seaver E.C."/>
            <person name="Weisblat D.A."/>
            <person name="Putnam N.H."/>
            <person name="Rokhsar D.S."/>
        </authorList>
    </citation>
    <scope>NUCLEOTIDE SEQUENCE</scope>
</reference>